<dbReference type="GO" id="GO:0051015">
    <property type="term" value="F:actin filament binding"/>
    <property type="evidence" value="ECO:0007669"/>
    <property type="project" value="InterPro"/>
</dbReference>
<feature type="region of interest" description="Disordered" evidence="4">
    <location>
        <begin position="150"/>
        <end position="183"/>
    </location>
</feature>
<reference evidence="5" key="1">
    <citation type="submission" date="2022-08" db="EMBL/GenBank/DDBJ databases">
        <title>Genome sequencing of akame (Lates japonicus).</title>
        <authorList>
            <person name="Hashiguchi Y."/>
            <person name="Takahashi H."/>
        </authorList>
    </citation>
    <scope>NUCLEOTIDE SEQUENCE</scope>
    <source>
        <strain evidence="5">Kochi</strain>
    </source>
</reference>
<name>A0AAD3NI02_LATJO</name>
<dbReference type="SUPFAM" id="SSF81296">
    <property type="entry name" value="E set domains"/>
    <property type="match status" value="3"/>
</dbReference>
<feature type="non-terminal residue" evidence="5">
    <location>
        <position position="600"/>
    </location>
</feature>
<comment type="caution">
    <text evidence="5">The sequence shown here is derived from an EMBL/GenBank/DDBJ whole genome shotgun (WGS) entry which is preliminary data.</text>
</comment>
<keyword evidence="6" id="KW-1185">Reference proteome</keyword>
<sequence length="600" mass="65462">MPGTVPRADLRSISPWRLYQTPPVQPLLLCSRLRLFSREATTEFTVWIIPLTRRGGMQQVSGTQSGANDCQVTDKADGNPVPSKPHQLLSGLLSEPQAPMLQVLCKDDTPGPKSLPRQFCVEGCDPCAGWVLPAPGFNKASLTVPNNFVTSSPGSPPKVPVKDAGTSGQSVWSRGCRSGPSHNLSADQEGGGFLWPGQLQLPKGASPWSPSSLPAHHDASKVRASRPWTRMENPSNSSIHEHRVTVMHQFYASQTVTLHTIAYKVRRRRHPARLYRVSGVIEVGGRGFGERDGTFDIFYYLPACAQNHAPSTWRFWRRKHPTQSFQSCGHSDEVPMIQEQTSRQQQAAPPGAGFQPWVTSDSYEPIRSSVNGSGFRPFDMVIPFSFRKGEITGEVLMPSGKSAQPLITDNLDGTVTVQYSPTEAGLHEMHIKYNGTHIPESPLQFYVNHASSPNVTAYGPGLSYGVANKLATFTVYTEDASEGGLDLAIEGPSKAEISCVDNKDGTCSVSYLPTLPGDYNILVKYNDEHIAGSPFTARITEDNQRRSQVKLGSAADFSLDINETDLSLLTASIRAPSGRDEPCLLKRMANNHIGISFIPG</sequence>
<gene>
    <name evidence="5" type="ORF">AKAME5_002278600</name>
</gene>
<dbReference type="InterPro" id="IPR001298">
    <property type="entry name" value="Filamin/ABP280_rpt"/>
</dbReference>
<dbReference type="InterPro" id="IPR017868">
    <property type="entry name" value="Filamin/ABP280_repeat-like"/>
</dbReference>
<evidence type="ECO:0000313" key="6">
    <source>
        <dbReference type="Proteomes" id="UP001279410"/>
    </source>
</evidence>
<protein>
    <submittedName>
        <fullName evidence="5">Filamin-B</fullName>
    </submittedName>
</protein>
<dbReference type="PROSITE" id="PS50194">
    <property type="entry name" value="FILAMIN_REPEAT"/>
    <property type="match status" value="3"/>
</dbReference>
<dbReference type="SMART" id="SM00557">
    <property type="entry name" value="IG_FLMN"/>
    <property type="match status" value="2"/>
</dbReference>
<comment type="similarity">
    <text evidence="1">Belongs to the filamin family.</text>
</comment>
<feature type="repeat" description="Filamin" evidence="3">
    <location>
        <begin position="339"/>
        <end position="447"/>
    </location>
</feature>
<evidence type="ECO:0000256" key="1">
    <source>
        <dbReference type="ARBA" id="ARBA00009238"/>
    </source>
</evidence>
<evidence type="ECO:0000313" key="5">
    <source>
        <dbReference type="EMBL" id="GLD71464.1"/>
    </source>
</evidence>
<dbReference type="Gene3D" id="2.60.40.10">
    <property type="entry name" value="Immunoglobulins"/>
    <property type="match status" value="3"/>
</dbReference>
<dbReference type="GO" id="GO:0007399">
    <property type="term" value="P:nervous system development"/>
    <property type="evidence" value="ECO:0007669"/>
    <property type="project" value="UniProtKB-ARBA"/>
</dbReference>
<dbReference type="Proteomes" id="UP001279410">
    <property type="component" value="Unassembled WGS sequence"/>
</dbReference>
<dbReference type="PANTHER" id="PTHR38537">
    <property type="entry name" value="JITTERBUG, ISOFORM N"/>
    <property type="match status" value="1"/>
</dbReference>
<feature type="repeat" description="Filamin" evidence="3">
    <location>
        <begin position="447"/>
        <end position="539"/>
    </location>
</feature>
<dbReference type="EMBL" id="BRZM01000608">
    <property type="protein sequence ID" value="GLD71464.1"/>
    <property type="molecule type" value="Genomic_DNA"/>
</dbReference>
<dbReference type="InterPro" id="IPR013783">
    <property type="entry name" value="Ig-like_fold"/>
</dbReference>
<feature type="region of interest" description="Disordered" evidence="4">
    <location>
        <begin position="204"/>
        <end position="236"/>
    </location>
</feature>
<accession>A0AAD3NI02</accession>
<proteinExistence type="inferred from homology"/>
<dbReference type="InterPro" id="IPR014756">
    <property type="entry name" value="Ig_E-set"/>
</dbReference>
<organism evidence="5 6">
    <name type="scientific">Lates japonicus</name>
    <name type="common">Japanese lates</name>
    <dbReference type="NCBI Taxonomy" id="270547"/>
    <lineage>
        <taxon>Eukaryota</taxon>
        <taxon>Metazoa</taxon>
        <taxon>Chordata</taxon>
        <taxon>Craniata</taxon>
        <taxon>Vertebrata</taxon>
        <taxon>Euteleostomi</taxon>
        <taxon>Actinopterygii</taxon>
        <taxon>Neopterygii</taxon>
        <taxon>Teleostei</taxon>
        <taxon>Neoteleostei</taxon>
        <taxon>Acanthomorphata</taxon>
        <taxon>Carangaria</taxon>
        <taxon>Carangaria incertae sedis</taxon>
        <taxon>Centropomidae</taxon>
        <taxon>Lates</taxon>
    </lineage>
</organism>
<dbReference type="InterPro" id="IPR044801">
    <property type="entry name" value="Filamin"/>
</dbReference>
<dbReference type="Pfam" id="PF00630">
    <property type="entry name" value="Filamin"/>
    <property type="match status" value="2"/>
</dbReference>
<dbReference type="FunFam" id="2.60.40.10:FF:000105">
    <property type="entry name" value="filamin-C isoform X1"/>
    <property type="match status" value="1"/>
</dbReference>
<evidence type="ECO:0000256" key="3">
    <source>
        <dbReference type="PROSITE-ProRule" id="PRU00087"/>
    </source>
</evidence>
<dbReference type="GO" id="GO:0030036">
    <property type="term" value="P:actin cytoskeleton organization"/>
    <property type="evidence" value="ECO:0007669"/>
    <property type="project" value="InterPro"/>
</dbReference>
<evidence type="ECO:0000256" key="4">
    <source>
        <dbReference type="SAM" id="MobiDB-lite"/>
    </source>
</evidence>
<feature type="repeat" description="Filamin" evidence="3">
    <location>
        <begin position="537"/>
        <end position="600"/>
    </location>
</feature>
<dbReference type="PANTHER" id="PTHR38537:SF7">
    <property type="entry name" value="FILAMIN-B"/>
    <property type="match status" value="1"/>
</dbReference>
<keyword evidence="2" id="KW-0677">Repeat</keyword>
<evidence type="ECO:0000256" key="2">
    <source>
        <dbReference type="ARBA" id="ARBA00022737"/>
    </source>
</evidence>
<dbReference type="FunFam" id="2.60.40.10:FF:000007">
    <property type="entry name" value="Filamin-B isoform C"/>
    <property type="match status" value="1"/>
</dbReference>
<dbReference type="AlphaFoldDB" id="A0AAD3NI02"/>